<organism evidence="3 4">
    <name type="scientific">Trichobilharzia regenti</name>
    <name type="common">Nasal bird schistosome</name>
    <dbReference type="NCBI Taxonomy" id="157069"/>
    <lineage>
        <taxon>Eukaryota</taxon>
        <taxon>Metazoa</taxon>
        <taxon>Spiralia</taxon>
        <taxon>Lophotrochozoa</taxon>
        <taxon>Platyhelminthes</taxon>
        <taxon>Trematoda</taxon>
        <taxon>Digenea</taxon>
        <taxon>Strigeidida</taxon>
        <taxon>Schistosomatoidea</taxon>
        <taxon>Schistosomatidae</taxon>
        <taxon>Trichobilharzia</taxon>
    </lineage>
</organism>
<accession>A0AA85KBU6</accession>
<proteinExistence type="predicted"/>
<name>A0AA85KBU6_TRIRE</name>
<feature type="compositionally biased region" description="Basic and acidic residues" evidence="1">
    <location>
        <begin position="44"/>
        <end position="54"/>
    </location>
</feature>
<protein>
    <submittedName>
        <fullName evidence="4">Uncharacterized protein</fullName>
    </submittedName>
</protein>
<feature type="region of interest" description="Disordered" evidence="1">
    <location>
        <begin position="545"/>
        <end position="580"/>
    </location>
</feature>
<feature type="signal peptide" evidence="2">
    <location>
        <begin position="1"/>
        <end position="20"/>
    </location>
</feature>
<reference evidence="3" key="1">
    <citation type="submission" date="2022-06" db="EMBL/GenBank/DDBJ databases">
        <authorList>
            <person name="Berger JAMES D."/>
            <person name="Berger JAMES D."/>
        </authorList>
    </citation>
    <scope>NUCLEOTIDE SEQUENCE [LARGE SCALE GENOMIC DNA]</scope>
</reference>
<dbReference type="AlphaFoldDB" id="A0AA85KBU6"/>
<feature type="compositionally biased region" description="Polar residues" evidence="1">
    <location>
        <begin position="693"/>
        <end position="707"/>
    </location>
</feature>
<feature type="compositionally biased region" description="Low complexity" evidence="1">
    <location>
        <begin position="567"/>
        <end position="580"/>
    </location>
</feature>
<keyword evidence="3" id="KW-1185">Reference proteome</keyword>
<evidence type="ECO:0000313" key="3">
    <source>
        <dbReference type="Proteomes" id="UP000050795"/>
    </source>
</evidence>
<sequence length="758" mass="82075">MLRRLLSRMVLCRLRLVLLSHEITRRTSNKKKAPSKLNAAASERQGESQNERDGGVVCNNSKQLPSERKPKNESEVWDPYADLGEWEGESIEIVNSNASIAMGLQDAVSLPPELFHETSNPEKDSNLESDVHVDTVQNLTKDPEALDADALFATTARSKPPPRAFTGKLDVPLFIAPELLPSSHFSWKPTFGGDSPAPKFSPVAPTLPNSGRISNEADELLREPSDPRTPRVPVEQVDCSPKQYTFPQISQQSHTNDFELKNASLGVLLEPTKTEEKMGNITSEYSPHQYSEQMISEVSISYPINQKKQTPPMVTRTASDKPSYLEPSIKNYLLDSLPDGISKLNVGDVSGQNTKDQFPVQNNTQASLPSFPHGQSDQSIIPPQLNKVPVSHPNTHVSGHTQPMNANTQAAHLPPGMPHFISQFAPPAAYHMFNLPGGSNTAPAIFDLDHLQLLQQQRMLYDIHLQHHAATTAQSMLTPNADAASAKTINHSLTNPMAHVTAANTGIRPDMLTTALSHTPQMMTPGHPYFPYSGFVLMNGYPNPFLNQQQPNSDGSQVQNPGQCASPITQHQPQTNQTQPYNSLKQLQSGVGNYEDLLDVKYGDPSKQVGFKTNSNQPGYGSFQSQGMSLDNVSGKLSSSHSNNGSLVQNFNHGSSNSHAPPHFSPQFYASVSASPYMNTVAAVVAAAAAKHGTNNSSTGNANQSNPNVGVTGGQTGGTGAGQNQIHLPGNPSQGMVLSNAGASLHHHQRAQIPHPQH</sequence>
<feature type="region of interest" description="Disordered" evidence="1">
    <location>
        <begin position="27"/>
        <end position="75"/>
    </location>
</feature>
<reference evidence="4" key="2">
    <citation type="submission" date="2023-11" db="UniProtKB">
        <authorList>
            <consortium name="WormBaseParasite"/>
        </authorList>
    </citation>
    <scope>IDENTIFICATION</scope>
</reference>
<evidence type="ECO:0000256" key="2">
    <source>
        <dbReference type="SAM" id="SignalP"/>
    </source>
</evidence>
<dbReference type="WBParaSite" id="TREG1_91540.1">
    <property type="protein sequence ID" value="TREG1_91540.1"/>
    <property type="gene ID" value="TREG1_91540"/>
</dbReference>
<evidence type="ECO:0000256" key="1">
    <source>
        <dbReference type="SAM" id="MobiDB-lite"/>
    </source>
</evidence>
<feature type="chain" id="PRO_5041732542" evidence="2">
    <location>
        <begin position="21"/>
        <end position="758"/>
    </location>
</feature>
<keyword evidence="2" id="KW-0732">Signal</keyword>
<feature type="compositionally biased region" description="Gly residues" evidence="1">
    <location>
        <begin position="711"/>
        <end position="721"/>
    </location>
</feature>
<feature type="region of interest" description="Disordered" evidence="1">
    <location>
        <begin position="693"/>
        <end position="738"/>
    </location>
</feature>
<feature type="compositionally biased region" description="Basic and acidic residues" evidence="1">
    <location>
        <begin position="65"/>
        <end position="74"/>
    </location>
</feature>
<dbReference type="Proteomes" id="UP000050795">
    <property type="component" value="Unassembled WGS sequence"/>
</dbReference>
<feature type="compositionally biased region" description="Polar residues" evidence="1">
    <location>
        <begin position="545"/>
        <end position="563"/>
    </location>
</feature>
<evidence type="ECO:0000313" key="4">
    <source>
        <dbReference type="WBParaSite" id="TREG1_91540.1"/>
    </source>
</evidence>